<gene>
    <name evidence="2" type="ORF">HNR67_004523</name>
</gene>
<name>A0A7W7CC51_9PSEU</name>
<dbReference type="AlphaFoldDB" id="A0A7W7CC51"/>
<evidence type="ECO:0000313" key="2">
    <source>
        <dbReference type="EMBL" id="MBB4678405.1"/>
    </source>
</evidence>
<dbReference type="Proteomes" id="UP000533598">
    <property type="component" value="Unassembled WGS sequence"/>
</dbReference>
<evidence type="ECO:0000256" key="1">
    <source>
        <dbReference type="SAM" id="MobiDB-lite"/>
    </source>
</evidence>
<dbReference type="EMBL" id="JACHMH010000001">
    <property type="protein sequence ID" value="MBB4678405.1"/>
    <property type="molecule type" value="Genomic_DNA"/>
</dbReference>
<evidence type="ECO:0000313" key="3">
    <source>
        <dbReference type="Proteomes" id="UP000533598"/>
    </source>
</evidence>
<proteinExistence type="predicted"/>
<dbReference type="RefSeq" id="WP_185004240.1">
    <property type="nucleotide sequence ID" value="NZ_BAAAUI010000028.1"/>
</dbReference>
<dbReference type="PANTHER" id="PTHR47691:SF3">
    <property type="entry name" value="HTH-TYPE TRANSCRIPTIONAL REGULATOR RV0890C-RELATED"/>
    <property type="match status" value="1"/>
</dbReference>
<protein>
    <submittedName>
        <fullName evidence="2">Tetratricopeptide (TPR) repeat protein</fullName>
    </submittedName>
</protein>
<accession>A0A7W7CC51</accession>
<dbReference type="InterPro" id="IPR036388">
    <property type="entry name" value="WH-like_DNA-bd_sf"/>
</dbReference>
<reference evidence="2 3" key="1">
    <citation type="submission" date="2020-08" db="EMBL/GenBank/DDBJ databases">
        <title>Sequencing the genomes of 1000 actinobacteria strains.</title>
        <authorList>
            <person name="Klenk H.-P."/>
        </authorList>
    </citation>
    <scope>NUCLEOTIDE SEQUENCE [LARGE SCALE GENOMIC DNA]</scope>
    <source>
        <strain evidence="2 3">DSM 44230</strain>
    </source>
</reference>
<dbReference type="SUPFAM" id="SSF48452">
    <property type="entry name" value="TPR-like"/>
    <property type="match status" value="2"/>
</dbReference>
<comment type="caution">
    <text evidence="2">The sequence shown here is derived from an EMBL/GenBank/DDBJ whole genome shotgun (WGS) entry which is preliminary data.</text>
</comment>
<sequence length="665" mass="71929">MGEPRQVPGEVPAGPVPFVGRGPELDELTARAERARVIRVGGTGGVGKSALCRHWSADTGDRFTGGKVYVDLADYRVKGATGVGDAIADVLRRNGVAEEHIPAALSARASLYRTRLSDPVLVVLDNVLDAAEVEPLVPNSAGSLVLVTSERQLAGPSLTGTRPLVVRSLTAAESVRFLGELCGAERIEAEPEAALVLAGYCAGLPLALRLVAARLNHRAHLTIARLNAELADESRRLERLSGPGETVSAVLDNSYRALTGDEARLYRRLGLLPVRDITIELVVAAAEIEREEAAELLAVLVDASLLEEIGADLFRLHDLVRLHAKEKAGTQDDPAESARMLQRLVGYYLAQTAFADRAIMGPNRLRIVDLEQAIAGYPDPFGKDDTDGRAIEWLTAHRANLLAVLRAVAERGWHDKTWQLAELLVPLYFNRRYLDDWVEATELGAVAAEAAGRADAEARLRSVGSRACTDLGLLERAKAELDRALALAEASGHRVLLASVWEFLGRYWDKVDRAEAERAYLRSIQLNAEAGEQRGVGLGQLYLGGTLHALGRIEEALAVLGQALTALDGDARMRGRARMALAAVHAGQGRDELARVEFEAAVEVFTDRKTFHYRAQAQRALADIALRQGDLAVARENLLAVLDYQEQTGGPAVAELRRELAELDG</sequence>
<dbReference type="SUPFAM" id="SSF52540">
    <property type="entry name" value="P-loop containing nucleoside triphosphate hydrolases"/>
    <property type="match status" value="1"/>
</dbReference>
<dbReference type="InterPro" id="IPR027417">
    <property type="entry name" value="P-loop_NTPase"/>
</dbReference>
<dbReference type="PANTHER" id="PTHR47691">
    <property type="entry name" value="REGULATOR-RELATED"/>
    <property type="match status" value="1"/>
</dbReference>
<feature type="region of interest" description="Disordered" evidence="1">
    <location>
        <begin position="1"/>
        <end position="20"/>
    </location>
</feature>
<keyword evidence="3" id="KW-1185">Reference proteome</keyword>
<dbReference type="Gene3D" id="1.10.10.10">
    <property type="entry name" value="Winged helix-like DNA-binding domain superfamily/Winged helix DNA-binding domain"/>
    <property type="match status" value="1"/>
</dbReference>
<organism evidence="2 3">
    <name type="scientific">Crossiella cryophila</name>
    <dbReference type="NCBI Taxonomy" id="43355"/>
    <lineage>
        <taxon>Bacteria</taxon>
        <taxon>Bacillati</taxon>
        <taxon>Actinomycetota</taxon>
        <taxon>Actinomycetes</taxon>
        <taxon>Pseudonocardiales</taxon>
        <taxon>Pseudonocardiaceae</taxon>
        <taxon>Crossiella</taxon>
    </lineage>
</organism>
<dbReference type="Gene3D" id="3.40.50.300">
    <property type="entry name" value="P-loop containing nucleotide triphosphate hydrolases"/>
    <property type="match status" value="1"/>
</dbReference>
<dbReference type="GO" id="GO:0043531">
    <property type="term" value="F:ADP binding"/>
    <property type="evidence" value="ECO:0007669"/>
    <property type="project" value="InterPro"/>
</dbReference>
<dbReference type="Gene3D" id="1.25.40.10">
    <property type="entry name" value="Tetratricopeptide repeat domain"/>
    <property type="match status" value="2"/>
</dbReference>
<dbReference type="InterPro" id="IPR011990">
    <property type="entry name" value="TPR-like_helical_dom_sf"/>
</dbReference>
<dbReference type="PRINTS" id="PR00364">
    <property type="entry name" value="DISEASERSIST"/>
</dbReference>